<organism evidence="1">
    <name type="scientific">marine sediment metagenome</name>
    <dbReference type="NCBI Taxonomy" id="412755"/>
    <lineage>
        <taxon>unclassified sequences</taxon>
        <taxon>metagenomes</taxon>
        <taxon>ecological metagenomes</taxon>
    </lineage>
</organism>
<accession>A0A0F9IM83</accession>
<gene>
    <name evidence="1" type="ORF">LCGC14_1860250</name>
</gene>
<protein>
    <submittedName>
        <fullName evidence="1">Uncharacterized protein</fullName>
    </submittedName>
</protein>
<name>A0A0F9IM83_9ZZZZ</name>
<evidence type="ECO:0000313" key="1">
    <source>
        <dbReference type="EMBL" id="KKL94880.1"/>
    </source>
</evidence>
<dbReference type="EMBL" id="LAZR01018814">
    <property type="protein sequence ID" value="KKL94880.1"/>
    <property type="molecule type" value="Genomic_DNA"/>
</dbReference>
<comment type="caution">
    <text evidence="1">The sequence shown here is derived from an EMBL/GenBank/DDBJ whole genome shotgun (WGS) entry which is preliminary data.</text>
</comment>
<dbReference type="AlphaFoldDB" id="A0A0F9IM83"/>
<proteinExistence type="predicted"/>
<reference evidence="1" key="1">
    <citation type="journal article" date="2015" name="Nature">
        <title>Complex archaea that bridge the gap between prokaryotes and eukaryotes.</title>
        <authorList>
            <person name="Spang A."/>
            <person name="Saw J.H."/>
            <person name="Jorgensen S.L."/>
            <person name="Zaremba-Niedzwiedzka K."/>
            <person name="Martijn J."/>
            <person name="Lind A.E."/>
            <person name="van Eijk R."/>
            <person name="Schleper C."/>
            <person name="Guy L."/>
            <person name="Ettema T.J."/>
        </authorList>
    </citation>
    <scope>NUCLEOTIDE SEQUENCE</scope>
</reference>
<sequence length="224" mass="24526">MANPQKSGARMIQIDEELYPNEAEAMRVATHVMLLPKGLKQFPDMRAIIAEAAWETRLDWVHEALCEALRLLESGESGILLYRAVGAYMASLIRRQPKLVFVEVVEGRYAPSAEDVYFADAAVPPSVSEYLESVLTVRQWDMVRAYVSTGSPSEAAELVGSSKANVLRAVRRARKILEGAGDRAVSNVHKGNGVGKGDNLGEVDTLFVLEGDGLTVTVANRRVR</sequence>